<evidence type="ECO:0000313" key="2">
    <source>
        <dbReference type="Proteomes" id="UP000014975"/>
    </source>
</evidence>
<dbReference type="EMBL" id="ATHI01000026">
    <property type="protein sequence ID" value="EPR32910.1"/>
    <property type="molecule type" value="Genomic_DNA"/>
</dbReference>
<sequence>MTKQMSYTKIENQLRPIFRERLDQAESVEDVKKFFVYTIQELLENAMGENGTVRFEDVCLDPDNEPGFALGPGITERPAFQEVWTDSDMSRIVGMFAETARNRYRRLEKNPAKTEAKMYHGHD</sequence>
<reference evidence="1 2" key="1">
    <citation type="journal article" date="2013" name="Genome Announc.">
        <title>Draft genome sequences for three mercury-methylating, sulfate-reducing bacteria.</title>
        <authorList>
            <person name="Brown S.D."/>
            <person name="Hurt R.A.Jr."/>
            <person name="Gilmour C.C."/>
            <person name="Elias D.A."/>
        </authorList>
    </citation>
    <scope>NUCLEOTIDE SEQUENCE [LARGE SCALE GENOMIC DNA]</scope>
    <source>
        <strain evidence="1 2">DSM 16529</strain>
    </source>
</reference>
<dbReference type="PATRIC" id="fig|1121439.3.peg.1700"/>
<dbReference type="STRING" id="1121439.dsat_0351"/>
<dbReference type="OrthoDB" id="5431839at2"/>
<comment type="caution">
    <text evidence="1">The sequence shown here is derived from an EMBL/GenBank/DDBJ whole genome shotgun (WGS) entry which is preliminary data.</text>
</comment>
<name>S7T8T1_9BACT</name>
<dbReference type="Proteomes" id="UP000014975">
    <property type="component" value="Unassembled WGS sequence"/>
</dbReference>
<protein>
    <submittedName>
        <fullName evidence="1">Uncharacterized protein</fullName>
    </submittedName>
</protein>
<accession>S7T8T1</accession>
<keyword evidence="2" id="KW-1185">Reference proteome</keyword>
<dbReference type="eggNOG" id="ENOG5033HUS">
    <property type="taxonomic scope" value="Bacteria"/>
</dbReference>
<evidence type="ECO:0000313" key="1">
    <source>
        <dbReference type="EMBL" id="EPR32910.1"/>
    </source>
</evidence>
<proteinExistence type="predicted"/>
<organism evidence="1 2">
    <name type="scientific">Alkalidesulfovibrio alkalitolerans DSM 16529</name>
    <dbReference type="NCBI Taxonomy" id="1121439"/>
    <lineage>
        <taxon>Bacteria</taxon>
        <taxon>Pseudomonadati</taxon>
        <taxon>Thermodesulfobacteriota</taxon>
        <taxon>Desulfovibrionia</taxon>
        <taxon>Desulfovibrionales</taxon>
        <taxon>Desulfovibrionaceae</taxon>
        <taxon>Alkalidesulfovibrio</taxon>
    </lineage>
</organism>
<gene>
    <name evidence="1" type="ORF">dsat_0351</name>
</gene>
<dbReference type="RefSeq" id="WP_020887045.1">
    <property type="nucleotide sequence ID" value="NZ_ATHI01000026.1"/>
</dbReference>
<dbReference type="AlphaFoldDB" id="S7T8T1"/>